<feature type="non-terminal residue" evidence="1">
    <location>
        <position position="210"/>
    </location>
</feature>
<protein>
    <submittedName>
        <fullName evidence="1">10756_t:CDS:1</fullName>
    </submittedName>
</protein>
<gene>
    <name evidence="1" type="ORF">ACOLOM_LOCUS8292</name>
</gene>
<comment type="caution">
    <text evidence="1">The sequence shown here is derived from an EMBL/GenBank/DDBJ whole genome shotgun (WGS) entry which is preliminary data.</text>
</comment>
<accession>A0ACA9NK05</accession>
<organism evidence="1 2">
    <name type="scientific">Acaulospora colombiana</name>
    <dbReference type="NCBI Taxonomy" id="27376"/>
    <lineage>
        <taxon>Eukaryota</taxon>
        <taxon>Fungi</taxon>
        <taxon>Fungi incertae sedis</taxon>
        <taxon>Mucoromycota</taxon>
        <taxon>Glomeromycotina</taxon>
        <taxon>Glomeromycetes</taxon>
        <taxon>Diversisporales</taxon>
        <taxon>Acaulosporaceae</taxon>
        <taxon>Acaulospora</taxon>
    </lineage>
</organism>
<sequence>WYRRGEVLSLGGLDAPHLGLEVVKIQVGLSEDTRSQRARLELSTNNRFKIDLQALQGRLLSGRCQDMSLMALKELDQRLCTHISVLWCGYERQCPLDAAMNLKIAIMKFQFFVTRVFRGALRAHLVGGEGGGGQLQQDPSSLQYYIVAASARSPGEDSAATSGHCDHIVPLSEPSSATLGSRNDHKKSTSAKDKGGLLRRIFSKPPTSIV</sequence>
<name>A0ACA9NK05_9GLOM</name>
<dbReference type="EMBL" id="CAJVPT010021009">
    <property type="protein sequence ID" value="CAG8652413.1"/>
    <property type="molecule type" value="Genomic_DNA"/>
</dbReference>
<dbReference type="Proteomes" id="UP000789525">
    <property type="component" value="Unassembled WGS sequence"/>
</dbReference>
<keyword evidence="2" id="KW-1185">Reference proteome</keyword>
<proteinExistence type="predicted"/>
<feature type="non-terminal residue" evidence="1">
    <location>
        <position position="1"/>
    </location>
</feature>
<reference evidence="1" key="1">
    <citation type="submission" date="2021-06" db="EMBL/GenBank/DDBJ databases">
        <authorList>
            <person name="Kallberg Y."/>
            <person name="Tangrot J."/>
            <person name="Rosling A."/>
        </authorList>
    </citation>
    <scope>NUCLEOTIDE SEQUENCE</scope>
    <source>
        <strain evidence="1">CL356</strain>
    </source>
</reference>
<evidence type="ECO:0000313" key="1">
    <source>
        <dbReference type="EMBL" id="CAG8652413.1"/>
    </source>
</evidence>
<evidence type="ECO:0000313" key="2">
    <source>
        <dbReference type="Proteomes" id="UP000789525"/>
    </source>
</evidence>